<feature type="non-terminal residue" evidence="1">
    <location>
        <position position="1"/>
    </location>
</feature>
<reference evidence="1" key="1">
    <citation type="submission" date="2018-05" db="EMBL/GenBank/DDBJ databases">
        <title>Draft genome of Mucuna pruriens seed.</title>
        <authorList>
            <person name="Nnadi N.E."/>
            <person name="Vos R."/>
            <person name="Hasami M.H."/>
            <person name="Devisetty U.K."/>
            <person name="Aguiy J.C."/>
        </authorList>
    </citation>
    <scope>NUCLEOTIDE SEQUENCE [LARGE SCALE GENOMIC DNA]</scope>
    <source>
        <strain evidence="1">JCA_2017</strain>
    </source>
</reference>
<organism evidence="1 2">
    <name type="scientific">Mucuna pruriens</name>
    <name type="common">Velvet bean</name>
    <name type="synonym">Dolichos pruriens</name>
    <dbReference type="NCBI Taxonomy" id="157652"/>
    <lineage>
        <taxon>Eukaryota</taxon>
        <taxon>Viridiplantae</taxon>
        <taxon>Streptophyta</taxon>
        <taxon>Embryophyta</taxon>
        <taxon>Tracheophyta</taxon>
        <taxon>Spermatophyta</taxon>
        <taxon>Magnoliopsida</taxon>
        <taxon>eudicotyledons</taxon>
        <taxon>Gunneridae</taxon>
        <taxon>Pentapetalae</taxon>
        <taxon>rosids</taxon>
        <taxon>fabids</taxon>
        <taxon>Fabales</taxon>
        <taxon>Fabaceae</taxon>
        <taxon>Papilionoideae</taxon>
        <taxon>50 kb inversion clade</taxon>
        <taxon>NPAAA clade</taxon>
        <taxon>indigoferoid/millettioid clade</taxon>
        <taxon>Phaseoleae</taxon>
        <taxon>Mucuna</taxon>
    </lineage>
</organism>
<comment type="caution">
    <text evidence="1">The sequence shown here is derived from an EMBL/GenBank/DDBJ whole genome shotgun (WGS) entry which is preliminary data.</text>
</comment>
<accession>A0A371FNU5</accession>
<keyword evidence="2" id="KW-1185">Reference proteome</keyword>
<dbReference type="EMBL" id="QJKJ01008387">
    <property type="protein sequence ID" value="RDX79931.1"/>
    <property type="molecule type" value="Genomic_DNA"/>
</dbReference>
<dbReference type="Proteomes" id="UP000257109">
    <property type="component" value="Unassembled WGS sequence"/>
</dbReference>
<proteinExistence type="predicted"/>
<sequence>MNIETLWSTHRIRILNLWPITQYYICTDFKLQNKMRKESVSIEPIRAPSSRYKKKHKQEKSYHKPYRTKEIKCWKCEKTRHYANKRRVIQKINQLEDETLKKN</sequence>
<gene>
    <name evidence="1" type="ORF">CR513_39585</name>
</gene>
<protein>
    <submittedName>
        <fullName evidence="1">Uncharacterized protein</fullName>
    </submittedName>
</protein>
<evidence type="ECO:0000313" key="2">
    <source>
        <dbReference type="Proteomes" id="UP000257109"/>
    </source>
</evidence>
<dbReference type="AlphaFoldDB" id="A0A371FNU5"/>
<name>A0A371FNU5_MUCPR</name>
<evidence type="ECO:0000313" key="1">
    <source>
        <dbReference type="EMBL" id="RDX79931.1"/>
    </source>
</evidence>